<dbReference type="PANTHER" id="PTHR36350:SF3">
    <property type="entry name" value="TRANSMEMBRANE PROTEIN"/>
    <property type="match status" value="1"/>
</dbReference>
<dbReference type="AlphaFoldDB" id="A0AAQ3KBB6"/>
<feature type="region of interest" description="Disordered" evidence="2">
    <location>
        <begin position="91"/>
        <end position="110"/>
    </location>
</feature>
<evidence type="ECO:0000313" key="4">
    <source>
        <dbReference type="Proteomes" id="UP001327560"/>
    </source>
</evidence>
<evidence type="ECO:0008006" key="5">
    <source>
        <dbReference type="Google" id="ProtNLM"/>
    </source>
</evidence>
<dbReference type="Proteomes" id="UP001327560">
    <property type="component" value="Chromosome 4"/>
</dbReference>
<dbReference type="PROSITE" id="PS50005">
    <property type="entry name" value="TPR"/>
    <property type="match status" value="1"/>
</dbReference>
<dbReference type="InterPro" id="IPR011990">
    <property type="entry name" value="TPR-like_helical_dom_sf"/>
</dbReference>
<dbReference type="InterPro" id="IPR019734">
    <property type="entry name" value="TPR_rpt"/>
</dbReference>
<dbReference type="Gene3D" id="1.25.40.10">
    <property type="entry name" value="Tetratricopeptide repeat domain"/>
    <property type="match status" value="1"/>
</dbReference>
<dbReference type="EMBL" id="CP136893">
    <property type="protein sequence ID" value="WOL04759.1"/>
    <property type="molecule type" value="Genomic_DNA"/>
</dbReference>
<evidence type="ECO:0000256" key="2">
    <source>
        <dbReference type="SAM" id="MobiDB-lite"/>
    </source>
</evidence>
<dbReference type="Pfam" id="PF14559">
    <property type="entry name" value="TPR_19"/>
    <property type="match status" value="1"/>
</dbReference>
<reference evidence="3 4" key="1">
    <citation type="submission" date="2023-10" db="EMBL/GenBank/DDBJ databases">
        <title>Chromosome-scale genome assembly provides insights into flower coloration mechanisms of Canna indica.</title>
        <authorList>
            <person name="Li C."/>
        </authorList>
    </citation>
    <scope>NUCLEOTIDE SEQUENCE [LARGE SCALE GENOMIC DNA]</scope>
    <source>
        <tissue evidence="3">Flower</tissue>
    </source>
</reference>
<dbReference type="SMART" id="SM00028">
    <property type="entry name" value="TPR"/>
    <property type="match status" value="3"/>
</dbReference>
<accession>A0AAQ3KBB6</accession>
<keyword evidence="1" id="KW-0802">TPR repeat</keyword>
<sequence>MDSLCRTYHRPLQLLLLSRRPAFSKPLFISVLKPSSSSAKPLILSIRAASSKSTAPPLPSVLRSASVAAAAALALFLFRLRGPALAATSLPPSPVAKVQPKSHLSSQDLETLTEAEQERALLKRLASHPDDVDSLRTLMALKVKMRKLDEAVAVVDRMIAVEPDDTDLRLLKAHLESHSGETENAKQGFEQLLEKDPFLVEAYHGLLVEASQSEDDGDLDDILRRVKDAMELCKKANKKEQLRDFRLLMAQISVIEGNYDDSLKIYQELIKEEPSDFRPYLYQGIVYSLLRKKDEAEKQFQKFRELVPKDHPYAQHFDDNMIAMKVFEQM</sequence>
<dbReference type="PANTHER" id="PTHR36350">
    <property type="entry name" value="TRANSMEMBRANE PROTEIN"/>
    <property type="match status" value="1"/>
</dbReference>
<keyword evidence="4" id="KW-1185">Reference proteome</keyword>
<proteinExistence type="predicted"/>
<evidence type="ECO:0000313" key="3">
    <source>
        <dbReference type="EMBL" id="WOL04759.1"/>
    </source>
</evidence>
<feature type="repeat" description="TPR" evidence="1">
    <location>
        <begin position="277"/>
        <end position="310"/>
    </location>
</feature>
<organism evidence="3 4">
    <name type="scientific">Canna indica</name>
    <name type="common">Indian-shot</name>
    <dbReference type="NCBI Taxonomy" id="4628"/>
    <lineage>
        <taxon>Eukaryota</taxon>
        <taxon>Viridiplantae</taxon>
        <taxon>Streptophyta</taxon>
        <taxon>Embryophyta</taxon>
        <taxon>Tracheophyta</taxon>
        <taxon>Spermatophyta</taxon>
        <taxon>Magnoliopsida</taxon>
        <taxon>Liliopsida</taxon>
        <taxon>Zingiberales</taxon>
        <taxon>Cannaceae</taxon>
        <taxon>Canna</taxon>
    </lineage>
</organism>
<dbReference type="SUPFAM" id="SSF48452">
    <property type="entry name" value="TPR-like"/>
    <property type="match status" value="1"/>
</dbReference>
<evidence type="ECO:0000256" key="1">
    <source>
        <dbReference type="PROSITE-ProRule" id="PRU00339"/>
    </source>
</evidence>
<name>A0AAQ3KBB6_9LILI</name>
<gene>
    <name evidence="3" type="ORF">Cni_G13481</name>
</gene>
<protein>
    <recommendedName>
        <fullName evidence="5">Protein SLOW GREEN 1, chloroplastic</fullName>
    </recommendedName>
</protein>